<sequence>MESSTQEVSMEVQQQKIFALLDFVMECNRNHRLTSSVLEPENYHVSMMKDAVLDSAIILDSLTVLSPSEDENEIANVPKEHVSDRLPKFHPPRKGLSAVRSFPPGCGRGAPPVRIQHGSKFLKNDGSRGENRDWNVEALTKGAKKLSAASFSGANPITHRNVSEDHKILEDPMRKTPRNEDGSIEGRLFREFDHVKSKQGELATGPEPMENRVVVQGLKAAPHCPWRQSKRTFKSNANQQNS</sequence>
<evidence type="ECO:0000313" key="3">
    <source>
        <dbReference type="RefSeq" id="XP_022922208.1"/>
    </source>
</evidence>
<dbReference type="RefSeq" id="XP_022922208.1">
    <property type="nucleotide sequence ID" value="XM_023066440.1"/>
</dbReference>
<dbReference type="Proteomes" id="UP000504609">
    <property type="component" value="Unplaced"/>
</dbReference>
<dbReference type="AlphaFoldDB" id="A0A6J1E5Y5"/>
<evidence type="ECO:0000256" key="1">
    <source>
        <dbReference type="SAM" id="MobiDB-lite"/>
    </source>
</evidence>
<protein>
    <submittedName>
        <fullName evidence="3">Uncharacterized protein LOC111430264</fullName>
    </submittedName>
</protein>
<reference evidence="3" key="1">
    <citation type="submission" date="2025-08" db="UniProtKB">
        <authorList>
            <consortium name="RefSeq"/>
        </authorList>
    </citation>
    <scope>IDENTIFICATION</scope>
    <source>
        <tissue evidence="3">Young leaves</tissue>
    </source>
</reference>
<keyword evidence="2" id="KW-1185">Reference proteome</keyword>
<dbReference type="GeneID" id="111430264"/>
<name>A0A6J1E5Y5_CUCMO</name>
<dbReference type="KEGG" id="cmos:111430264"/>
<accession>A0A6J1E5Y5</accession>
<gene>
    <name evidence="3" type="primary">LOC111430264</name>
</gene>
<proteinExistence type="predicted"/>
<evidence type="ECO:0000313" key="2">
    <source>
        <dbReference type="Proteomes" id="UP000504609"/>
    </source>
</evidence>
<feature type="region of interest" description="Disordered" evidence="1">
    <location>
        <begin position="98"/>
        <end position="130"/>
    </location>
</feature>
<organism evidence="2 3">
    <name type="scientific">Cucurbita moschata</name>
    <name type="common">Winter crookneck squash</name>
    <name type="synonym">Cucurbita pepo var. moschata</name>
    <dbReference type="NCBI Taxonomy" id="3662"/>
    <lineage>
        <taxon>Eukaryota</taxon>
        <taxon>Viridiplantae</taxon>
        <taxon>Streptophyta</taxon>
        <taxon>Embryophyta</taxon>
        <taxon>Tracheophyta</taxon>
        <taxon>Spermatophyta</taxon>
        <taxon>Magnoliopsida</taxon>
        <taxon>eudicotyledons</taxon>
        <taxon>Gunneridae</taxon>
        <taxon>Pentapetalae</taxon>
        <taxon>rosids</taxon>
        <taxon>fabids</taxon>
        <taxon>Cucurbitales</taxon>
        <taxon>Cucurbitaceae</taxon>
        <taxon>Cucurbiteae</taxon>
        <taxon>Cucurbita</taxon>
    </lineage>
</organism>